<proteinExistence type="predicted"/>
<dbReference type="RefSeq" id="WP_012803663.1">
    <property type="nucleotide sequence ID" value="NC_013171.1"/>
</dbReference>
<dbReference type="eggNOG" id="COG1131">
    <property type="taxonomic scope" value="Bacteria"/>
</dbReference>
<dbReference type="InterPro" id="IPR003439">
    <property type="entry name" value="ABC_transporter-like_ATP-bd"/>
</dbReference>
<dbReference type="HOGENOM" id="CLU_000604_1_2_9"/>
<reference evidence="5 6" key="1">
    <citation type="journal article" date="2009" name="Stand. Genomic Sci.">
        <title>Complete genome sequence of Anaerococcus prevotii type strain (PC1).</title>
        <authorList>
            <person name="Labutti K."/>
            <person name="Pukall R."/>
            <person name="Steenblock K."/>
            <person name="Glavina Del Rio T."/>
            <person name="Tice H."/>
            <person name="Copeland A."/>
            <person name="Cheng J.F."/>
            <person name="Lucas S."/>
            <person name="Chen F."/>
            <person name="Nolan M."/>
            <person name="Bruce D."/>
            <person name="Goodwin L."/>
            <person name="Pitluck S."/>
            <person name="Ivanova N."/>
            <person name="Mavromatis K."/>
            <person name="Ovchinnikova G."/>
            <person name="Pati A."/>
            <person name="Chen A."/>
            <person name="Palaniappan K."/>
            <person name="Land M."/>
            <person name="Hauser L."/>
            <person name="Chang Y.J."/>
            <person name="Jeffries C.D."/>
            <person name="Chain P."/>
            <person name="Saunders E."/>
            <person name="Brettin T."/>
            <person name="Detter J.C."/>
            <person name="Han C."/>
            <person name="Goker M."/>
            <person name="Bristow J."/>
            <person name="Eisen J.A."/>
            <person name="Markowitz V."/>
            <person name="Hugenholtz P."/>
            <person name="Kyrpides N.C."/>
            <person name="Klenk H.P."/>
            <person name="Lapidus A."/>
        </authorList>
    </citation>
    <scope>NUCLEOTIDE SEQUENCE [LARGE SCALE GENOMIC DNA]</scope>
    <source>
        <strain evidence="6">ATCC 9321 / DSM 20548 / JCM 6508 / NCTC 11806 / PC1</strain>
    </source>
</reference>
<dbReference type="PANTHER" id="PTHR42939">
    <property type="entry name" value="ABC TRANSPORTER ATP-BINDING PROTEIN ALBC-RELATED"/>
    <property type="match status" value="1"/>
</dbReference>
<protein>
    <submittedName>
        <fullName evidence="5">ABC transporter related</fullName>
    </submittedName>
</protein>
<sequence length="288" mass="33086">MNDILSLRQVEKQFDNFHLGPLDLDIKRGSVLGLIGENGAGKSTSIRLILSNIEEKEGEIYIFGKKKKDLTENERKKIAFVFDDLYLPQDMNLRQVEKFHSLFFGSLWESNMFWNLVEKFDLPKDKDLKLFSRGMQMKTSLILALSHNADLLILDEATSGLDPIARDDILDLLLDFIQDENKSILISSHILSDLEKIADEIAFIHKGKIIFLENKEDLKEKYGIATLSKDEFESLDKRAIVGVRKHSFGIECLIEKSLVPEGLDMDKARIEDIMVFMIKEKYNESLDI</sequence>
<keyword evidence="2" id="KW-0547">Nucleotide-binding</keyword>
<name>C7RFI3_ANAPD</name>
<dbReference type="SUPFAM" id="SSF52540">
    <property type="entry name" value="P-loop containing nucleoside triphosphate hydrolases"/>
    <property type="match status" value="1"/>
</dbReference>
<feature type="domain" description="ABC transporter" evidence="4">
    <location>
        <begin position="2"/>
        <end position="231"/>
    </location>
</feature>
<dbReference type="KEGG" id="apr:Apre_0192"/>
<accession>C7RFI3</accession>
<evidence type="ECO:0000256" key="1">
    <source>
        <dbReference type="ARBA" id="ARBA00022448"/>
    </source>
</evidence>
<organism evidence="5 6">
    <name type="scientific">Anaerococcus prevotii (strain ATCC 9321 / DSM 20548 / JCM 6508 / NCTC 11806 / PC1)</name>
    <name type="common">Peptostreptococcus prevotii</name>
    <name type="synonym">Peptococcus prevotii</name>
    <dbReference type="NCBI Taxonomy" id="525919"/>
    <lineage>
        <taxon>Bacteria</taxon>
        <taxon>Bacillati</taxon>
        <taxon>Bacillota</taxon>
        <taxon>Tissierellia</taxon>
        <taxon>Tissierellales</taxon>
        <taxon>Peptoniphilaceae</taxon>
        <taxon>Anaerococcus</taxon>
    </lineage>
</organism>
<dbReference type="Gene3D" id="3.40.50.300">
    <property type="entry name" value="P-loop containing nucleotide triphosphate hydrolases"/>
    <property type="match status" value="1"/>
</dbReference>
<keyword evidence="6" id="KW-1185">Reference proteome</keyword>
<dbReference type="Pfam" id="PF00005">
    <property type="entry name" value="ABC_tran"/>
    <property type="match status" value="1"/>
</dbReference>
<dbReference type="OrthoDB" id="9804819at2"/>
<dbReference type="SMART" id="SM00382">
    <property type="entry name" value="AAA"/>
    <property type="match status" value="1"/>
</dbReference>
<dbReference type="CDD" id="cd03230">
    <property type="entry name" value="ABC_DR_subfamily_A"/>
    <property type="match status" value="1"/>
</dbReference>
<dbReference type="GO" id="GO:0016887">
    <property type="term" value="F:ATP hydrolysis activity"/>
    <property type="evidence" value="ECO:0007669"/>
    <property type="project" value="InterPro"/>
</dbReference>
<keyword evidence="3" id="KW-0067">ATP-binding</keyword>
<dbReference type="Proteomes" id="UP000002294">
    <property type="component" value="Chromosome"/>
</dbReference>
<dbReference type="InterPro" id="IPR003593">
    <property type="entry name" value="AAA+_ATPase"/>
</dbReference>
<dbReference type="EMBL" id="CP001708">
    <property type="protein sequence ID" value="ACV28244.1"/>
    <property type="molecule type" value="Genomic_DNA"/>
</dbReference>
<evidence type="ECO:0000256" key="2">
    <source>
        <dbReference type="ARBA" id="ARBA00022741"/>
    </source>
</evidence>
<keyword evidence="1" id="KW-0813">Transport</keyword>
<evidence type="ECO:0000313" key="5">
    <source>
        <dbReference type="EMBL" id="ACV28244.1"/>
    </source>
</evidence>
<dbReference type="PANTHER" id="PTHR42939:SF3">
    <property type="entry name" value="ABC TRANSPORTER ATP-BINDING COMPONENT"/>
    <property type="match status" value="1"/>
</dbReference>
<dbReference type="STRING" id="525919.Apre_0192"/>
<gene>
    <name evidence="5" type="ordered locus">Apre_0192</name>
</gene>
<evidence type="ECO:0000259" key="4">
    <source>
        <dbReference type="PROSITE" id="PS50893"/>
    </source>
</evidence>
<evidence type="ECO:0000256" key="3">
    <source>
        <dbReference type="ARBA" id="ARBA00022840"/>
    </source>
</evidence>
<dbReference type="PROSITE" id="PS50893">
    <property type="entry name" value="ABC_TRANSPORTER_2"/>
    <property type="match status" value="1"/>
</dbReference>
<dbReference type="AlphaFoldDB" id="C7RFI3"/>
<dbReference type="InterPro" id="IPR051782">
    <property type="entry name" value="ABC_Transporter_VariousFunc"/>
</dbReference>
<dbReference type="InterPro" id="IPR027417">
    <property type="entry name" value="P-loop_NTPase"/>
</dbReference>
<dbReference type="GO" id="GO:0005524">
    <property type="term" value="F:ATP binding"/>
    <property type="evidence" value="ECO:0007669"/>
    <property type="project" value="UniProtKB-KW"/>
</dbReference>
<evidence type="ECO:0000313" key="6">
    <source>
        <dbReference type="Proteomes" id="UP000002294"/>
    </source>
</evidence>